<dbReference type="InterPro" id="IPR036259">
    <property type="entry name" value="MFS_trans_sf"/>
</dbReference>
<dbReference type="PANTHER" id="PTHR12778">
    <property type="entry name" value="SOLUTE CARRIER FAMILY 33 ACETYL-COA TRANSPORTER -RELATED"/>
    <property type="match status" value="1"/>
</dbReference>
<feature type="transmembrane region" description="Helical" evidence="8">
    <location>
        <begin position="127"/>
        <end position="151"/>
    </location>
</feature>
<feature type="transmembrane region" description="Helical" evidence="8">
    <location>
        <begin position="33"/>
        <end position="54"/>
    </location>
</feature>
<reference evidence="10" key="2">
    <citation type="journal article" date="2020" name="Microorganisms">
        <title>Osmotic Adaptation and Compatible Solute Biosynthesis of Phototrophic Bacteria as Revealed from Genome Analyses.</title>
        <authorList>
            <person name="Imhoff J.F."/>
            <person name="Rahn T."/>
            <person name="Kunzel S."/>
            <person name="Keller A."/>
            <person name="Neulinger S.C."/>
        </authorList>
    </citation>
    <scope>NUCLEOTIDE SEQUENCE</scope>
    <source>
        <strain evidence="10">DSM 9154</strain>
    </source>
</reference>
<dbReference type="Proteomes" id="UP000778970">
    <property type="component" value="Unassembled WGS sequence"/>
</dbReference>
<evidence type="ECO:0000256" key="5">
    <source>
        <dbReference type="ARBA" id="ARBA00022989"/>
    </source>
</evidence>
<feature type="domain" description="Major facilitator superfamily (MFS) profile" evidence="9">
    <location>
        <begin position="29"/>
        <end position="451"/>
    </location>
</feature>
<keyword evidence="6 8" id="KW-0472">Membrane</keyword>
<dbReference type="InterPro" id="IPR020846">
    <property type="entry name" value="MFS_dom"/>
</dbReference>
<evidence type="ECO:0000256" key="1">
    <source>
        <dbReference type="ARBA" id="ARBA00004141"/>
    </source>
</evidence>
<dbReference type="PANTHER" id="PTHR12778:SF10">
    <property type="entry name" value="MAJOR FACILITATOR SUPERFAMILY DOMAIN-CONTAINING PROTEIN 3"/>
    <property type="match status" value="1"/>
</dbReference>
<evidence type="ECO:0000256" key="6">
    <source>
        <dbReference type="ARBA" id="ARBA00023136"/>
    </source>
</evidence>
<evidence type="ECO:0000256" key="7">
    <source>
        <dbReference type="SAM" id="MobiDB-lite"/>
    </source>
</evidence>
<feature type="region of interest" description="Disordered" evidence="7">
    <location>
        <begin position="454"/>
        <end position="475"/>
    </location>
</feature>
<accession>A0A934UZZ2</accession>
<evidence type="ECO:0000313" key="10">
    <source>
        <dbReference type="EMBL" id="MBK1696914.1"/>
    </source>
</evidence>
<feature type="transmembrane region" description="Helical" evidence="8">
    <location>
        <begin position="398"/>
        <end position="419"/>
    </location>
</feature>
<feature type="transmembrane region" description="Helical" evidence="8">
    <location>
        <begin position="102"/>
        <end position="121"/>
    </location>
</feature>
<feature type="transmembrane region" description="Helical" evidence="8">
    <location>
        <begin position="335"/>
        <end position="356"/>
    </location>
</feature>
<sequence>MSAPGGSPTDTPSRLGSWIQAARVYLHPRVAGLLFLGFSAGLPYLLIFATLSTWLREAGVAATTIGFFSWTGIMFSVKVIWAPVVDRMRLPLLTRLLGPRRSWMLLGQMGVAAGLLAVAASDPSTDIPRLAVVAVLIAFFSATQDVAIDAYRIEAVQRAVQGAMAAAYVLGYRLALLVAGAGALYLAEFVSWPAAYTAMAACMGVGIATVLVIREPEKRTDRAAELGERLPDRLMAARLPETLRRALAWLYSAVACPFLDFFGRYGKAALMILAFVALYRLSDLTMAVMANPFYIDLGFTKTEIASITKVFGFAMTIVGAFLGGILVARLGVLRPLVIGATLVALTNLLFALMAQLGPDIRLLTLTISADNLAGGLAGAVFVAYLSSLTSTAYTATQYALFSSLMTLPGKFMGGFGGIVVDTHGYVDFFLIAAAIGLPAIALALWVIHRSPHGQAASPTEAEEPTGQGTASNVPR</sequence>
<evidence type="ECO:0000259" key="9">
    <source>
        <dbReference type="PROSITE" id="PS50850"/>
    </source>
</evidence>
<dbReference type="InterPro" id="IPR004752">
    <property type="entry name" value="AmpG_permease/AT-1"/>
</dbReference>
<comment type="subcellular location">
    <subcellularLocation>
        <location evidence="1">Membrane</location>
        <topology evidence="1">Multi-pass membrane protein</topology>
    </subcellularLocation>
</comment>
<feature type="transmembrane region" description="Helical" evidence="8">
    <location>
        <begin position="193"/>
        <end position="213"/>
    </location>
</feature>
<feature type="transmembrane region" description="Helical" evidence="8">
    <location>
        <begin position="425"/>
        <end position="447"/>
    </location>
</feature>
<organism evidence="10 11">
    <name type="scientific">Rhodovibrio salinarum</name>
    <dbReference type="NCBI Taxonomy" id="1087"/>
    <lineage>
        <taxon>Bacteria</taxon>
        <taxon>Pseudomonadati</taxon>
        <taxon>Pseudomonadota</taxon>
        <taxon>Alphaproteobacteria</taxon>
        <taxon>Rhodospirillales</taxon>
        <taxon>Rhodovibrionaceae</taxon>
        <taxon>Rhodovibrio</taxon>
    </lineage>
</organism>
<evidence type="ECO:0000313" key="11">
    <source>
        <dbReference type="Proteomes" id="UP000778970"/>
    </source>
</evidence>
<evidence type="ECO:0000256" key="4">
    <source>
        <dbReference type="ARBA" id="ARBA00022692"/>
    </source>
</evidence>
<evidence type="ECO:0000256" key="8">
    <source>
        <dbReference type="SAM" id="Phobius"/>
    </source>
</evidence>
<evidence type="ECO:0000256" key="2">
    <source>
        <dbReference type="ARBA" id="ARBA00008335"/>
    </source>
</evidence>
<feature type="transmembrane region" description="Helical" evidence="8">
    <location>
        <begin position="60"/>
        <end position="81"/>
    </location>
</feature>
<dbReference type="AlphaFoldDB" id="A0A934UZZ2"/>
<keyword evidence="4 8" id="KW-0812">Transmembrane</keyword>
<name>A0A934UZZ2_9PROT</name>
<reference evidence="10" key="1">
    <citation type="submission" date="2017-08" db="EMBL/GenBank/DDBJ databases">
        <authorList>
            <person name="Imhoff J.F."/>
            <person name="Rahn T."/>
            <person name="Kuenzel S."/>
            <person name="Neulinger S.C."/>
        </authorList>
    </citation>
    <scope>NUCLEOTIDE SEQUENCE</scope>
    <source>
        <strain evidence="10">DSM 9154</strain>
    </source>
</reference>
<feature type="transmembrane region" description="Helical" evidence="8">
    <location>
        <begin position="268"/>
        <end position="290"/>
    </location>
</feature>
<gene>
    <name evidence="10" type="ORF">CKO21_06610</name>
</gene>
<keyword evidence="3" id="KW-0813">Transport</keyword>
<keyword evidence="11" id="KW-1185">Reference proteome</keyword>
<keyword evidence="5 8" id="KW-1133">Transmembrane helix</keyword>
<dbReference type="GO" id="GO:0016020">
    <property type="term" value="C:membrane"/>
    <property type="evidence" value="ECO:0007669"/>
    <property type="project" value="UniProtKB-SubCell"/>
</dbReference>
<evidence type="ECO:0000256" key="3">
    <source>
        <dbReference type="ARBA" id="ARBA00022448"/>
    </source>
</evidence>
<dbReference type="InterPro" id="IPR011701">
    <property type="entry name" value="MFS"/>
</dbReference>
<feature type="transmembrane region" description="Helical" evidence="8">
    <location>
        <begin position="310"/>
        <end position="328"/>
    </location>
</feature>
<dbReference type="Gene3D" id="1.20.1250.20">
    <property type="entry name" value="MFS general substrate transporter like domains"/>
    <property type="match status" value="2"/>
</dbReference>
<protein>
    <submittedName>
        <fullName evidence="10">MFS transporter</fullName>
    </submittedName>
</protein>
<feature type="transmembrane region" description="Helical" evidence="8">
    <location>
        <begin position="362"/>
        <end position="386"/>
    </location>
</feature>
<dbReference type="RefSeq" id="WP_051431698.1">
    <property type="nucleotide sequence ID" value="NZ_NRRE01000020.1"/>
</dbReference>
<comment type="caution">
    <text evidence="10">The sequence shown here is derived from an EMBL/GenBank/DDBJ whole genome shotgun (WGS) entry which is preliminary data.</text>
</comment>
<dbReference type="Pfam" id="PF07690">
    <property type="entry name" value="MFS_1"/>
    <property type="match status" value="1"/>
</dbReference>
<comment type="similarity">
    <text evidence="2">Belongs to the major facilitator superfamily.</text>
</comment>
<dbReference type="PROSITE" id="PS50850">
    <property type="entry name" value="MFS"/>
    <property type="match status" value="1"/>
</dbReference>
<dbReference type="SUPFAM" id="SSF103473">
    <property type="entry name" value="MFS general substrate transporter"/>
    <property type="match status" value="1"/>
</dbReference>
<dbReference type="CDD" id="cd17486">
    <property type="entry name" value="MFS_AmpG_like"/>
    <property type="match status" value="1"/>
</dbReference>
<feature type="transmembrane region" description="Helical" evidence="8">
    <location>
        <begin position="163"/>
        <end position="187"/>
    </location>
</feature>
<proteinExistence type="inferred from homology"/>
<dbReference type="NCBIfam" id="TIGR00901">
    <property type="entry name" value="2A0125"/>
    <property type="match status" value="1"/>
</dbReference>
<dbReference type="GO" id="GO:0022857">
    <property type="term" value="F:transmembrane transporter activity"/>
    <property type="evidence" value="ECO:0007669"/>
    <property type="project" value="InterPro"/>
</dbReference>
<feature type="compositionally biased region" description="Polar residues" evidence="7">
    <location>
        <begin position="466"/>
        <end position="475"/>
    </location>
</feature>
<dbReference type="EMBL" id="NRRE01000020">
    <property type="protein sequence ID" value="MBK1696914.1"/>
    <property type="molecule type" value="Genomic_DNA"/>
</dbReference>